<comment type="catalytic activity">
    <reaction evidence="10">
        <text>N-formyl-L-kynurenine + H2O = L-kynurenine + formate + H(+)</text>
        <dbReference type="Rhea" id="RHEA:13009"/>
        <dbReference type="ChEBI" id="CHEBI:15377"/>
        <dbReference type="ChEBI" id="CHEBI:15378"/>
        <dbReference type="ChEBI" id="CHEBI:15740"/>
        <dbReference type="ChEBI" id="CHEBI:57959"/>
        <dbReference type="ChEBI" id="CHEBI:58629"/>
        <dbReference type="EC" id="3.5.1.9"/>
    </reaction>
</comment>
<evidence type="ECO:0000256" key="5">
    <source>
        <dbReference type="ARBA" id="ARBA00014889"/>
    </source>
</evidence>
<dbReference type="PANTHER" id="PTHR31118">
    <property type="entry name" value="CYCLASE-LIKE PROTEIN 2"/>
    <property type="match status" value="1"/>
</dbReference>
<keyword evidence="8" id="KW-0862">Zinc</keyword>
<comment type="pathway">
    <text evidence="11">Amino-acid degradation; L-tryptophan degradation via kynurenine pathway; L-kynurenine from L-tryptophan: step 2/2.</text>
</comment>
<evidence type="ECO:0000256" key="11">
    <source>
        <dbReference type="ARBA" id="ARBA00060547"/>
    </source>
</evidence>
<evidence type="ECO:0000256" key="9">
    <source>
        <dbReference type="ARBA" id="ARBA00023079"/>
    </source>
</evidence>
<comment type="function">
    <text evidence="2">Catalyzes the hydrolysis of N-formyl-L-kynurenine to L-kynurenine, the second step in the kynurenine pathway of tryptophan degradation.</text>
</comment>
<evidence type="ECO:0000256" key="2">
    <source>
        <dbReference type="ARBA" id="ARBA00002204"/>
    </source>
</evidence>
<evidence type="ECO:0000256" key="3">
    <source>
        <dbReference type="ARBA" id="ARBA00011738"/>
    </source>
</evidence>
<dbReference type="AlphaFoldDB" id="A0A0A3IJH8"/>
<dbReference type="EC" id="3.5.1.9" evidence="4"/>
<dbReference type="InterPro" id="IPR007325">
    <property type="entry name" value="KFase/CYL"/>
</dbReference>
<evidence type="ECO:0000256" key="7">
    <source>
        <dbReference type="ARBA" id="ARBA00022801"/>
    </source>
</evidence>
<keyword evidence="6" id="KW-0479">Metal-binding</keyword>
<name>A0A0A3IJH8_9BACI</name>
<dbReference type="InterPro" id="IPR037175">
    <property type="entry name" value="KFase_sf"/>
</dbReference>
<dbReference type="GO" id="GO:0046872">
    <property type="term" value="F:metal ion binding"/>
    <property type="evidence" value="ECO:0007669"/>
    <property type="project" value="UniProtKB-KW"/>
</dbReference>
<dbReference type="eggNOG" id="COG1878">
    <property type="taxonomic scope" value="Bacteria"/>
</dbReference>
<comment type="cofactor">
    <cofactor evidence="1">
        <name>Zn(2+)</name>
        <dbReference type="ChEBI" id="CHEBI:29105"/>
    </cofactor>
</comment>
<dbReference type="STRING" id="1220589.CD32_10485"/>
<dbReference type="OrthoDB" id="9796085at2"/>
<dbReference type="SUPFAM" id="SSF102198">
    <property type="entry name" value="Putative cyclase"/>
    <property type="match status" value="1"/>
</dbReference>
<evidence type="ECO:0000256" key="8">
    <source>
        <dbReference type="ARBA" id="ARBA00022833"/>
    </source>
</evidence>
<keyword evidence="13" id="KW-1185">Reference proteome</keyword>
<dbReference type="Gene3D" id="3.50.30.50">
    <property type="entry name" value="Putative cyclase"/>
    <property type="match status" value="1"/>
</dbReference>
<dbReference type="EMBL" id="JPVP01000055">
    <property type="protein sequence ID" value="KGR84879.1"/>
    <property type="molecule type" value="Genomic_DNA"/>
</dbReference>
<evidence type="ECO:0000256" key="6">
    <source>
        <dbReference type="ARBA" id="ARBA00022723"/>
    </source>
</evidence>
<accession>A0A0A3IJH8</accession>
<dbReference type="GO" id="GO:0019441">
    <property type="term" value="P:L-tryptophan catabolic process to kynurenine"/>
    <property type="evidence" value="ECO:0007669"/>
    <property type="project" value="InterPro"/>
</dbReference>
<proteinExistence type="predicted"/>
<comment type="subunit">
    <text evidence="3">Homodimer.</text>
</comment>
<dbReference type="RefSeq" id="WP_036154297.1">
    <property type="nucleotide sequence ID" value="NZ_AVCX01000006.1"/>
</dbReference>
<gene>
    <name evidence="12" type="ORF">CD32_10485</name>
</gene>
<evidence type="ECO:0000313" key="12">
    <source>
        <dbReference type="EMBL" id="KGR84879.1"/>
    </source>
</evidence>
<keyword evidence="9" id="KW-0823">Tryptophan catabolism</keyword>
<dbReference type="PANTHER" id="PTHR31118:SF32">
    <property type="entry name" value="KYNURENINE FORMAMIDASE"/>
    <property type="match status" value="1"/>
</dbReference>
<evidence type="ECO:0000256" key="10">
    <source>
        <dbReference type="ARBA" id="ARBA00048496"/>
    </source>
</evidence>
<comment type="caution">
    <text evidence="12">The sequence shown here is derived from an EMBL/GenBank/DDBJ whole genome shotgun (WGS) entry which is preliminary data.</text>
</comment>
<dbReference type="Pfam" id="PF04199">
    <property type="entry name" value="Cyclase"/>
    <property type="match status" value="1"/>
</dbReference>
<reference evidence="12 13" key="1">
    <citation type="submission" date="2014-02" db="EMBL/GenBank/DDBJ databases">
        <title>Draft genome sequence of Lysinibacillus odysseyi NBRC 100172.</title>
        <authorList>
            <person name="Zhang F."/>
            <person name="Wang G."/>
            <person name="Zhang L."/>
        </authorList>
    </citation>
    <scope>NUCLEOTIDE SEQUENCE [LARGE SCALE GENOMIC DNA]</scope>
    <source>
        <strain evidence="12 13">NBRC 100172</strain>
    </source>
</reference>
<evidence type="ECO:0000256" key="4">
    <source>
        <dbReference type="ARBA" id="ARBA00012930"/>
    </source>
</evidence>
<sequence>MWIDITMPLYKNMPVWPGDTPFDYRLMAMLTSDGANVGEITMSLHAGTHIDAPFHYDDFGKSIDALPLDLFIGPVLLIDVTGKKQIQKQHLEELSLNGIERIFFKTKETYDLYRFDPSYTTIHPEAVTFLANKGIKVIGTDAPSVDAVEDTTLQAHHACKNEGIYIIENLHLKDIVGGLYEFIGLPLAIQSGDASPIRAIIRKMK</sequence>
<evidence type="ECO:0000256" key="1">
    <source>
        <dbReference type="ARBA" id="ARBA00001947"/>
    </source>
</evidence>
<evidence type="ECO:0000313" key="13">
    <source>
        <dbReference type="Proteomes" id="UP000030437"/>
    </source>
</evidence>
<keyword evidence="7" id="KW-0378">Hydrolase</keyword>
<dbReference type="Proteomes" id="UP000030437">
    <property type="component" value="Unassembled WGS sequence"/>
</dbReference>
<organism evidence="12 13">
    <name type="scientific">Lysinibacillus odysseyi 34hs-1 = NBRC 100172</name>
    <dbReference type="NCBI Taxonomy" id="1220589"/>
    <lineage>
        <taxon>Bacteria</taxon>
        <taxon>Bacillati</taxon>
        <taxon>Bacillota</taxon>
        <taxon>Bacilli</taxon>
        <taxon>Bacillales</taxon>
        <taxon>Bacillaceae</taxon>
        <taxon>Lysinibacillus</taxon>
    </lineage>
</organism>
<dbReference type="GO" id="GO:0004061">
    <property type="term" value="F:arylformamidase activity"/>
    <property type="evidence" value="ECO:0007669"/>
    <property type="project" value="UniProtKB-EC"/>
</dbReference>
<protein>
    <recommendedName>
        <fullName evidence="5">Kynurenine formamidase</fullName>
        <ecNumber evidence="4">3.5.1.9</ecNumber>
    </recommendedName>
</protein>
<dbReference type="FunFam" id="3.50.30.50:FF:000001">
    <property type="entry name" value="Kynurenine formamidase"/>
    <property type="match status" value="1"/>
</dbReference>